<proteinExistence type="inferred from homology"/>
<dbReference type="Pfam" id="PF02899">
    <property type="entry name" value="Phage_int_SAM_1"/>
    <property type="match status" value="1"/>
</dbReference>
<evidence type="ECO:0000313" key="14">
    <source>
        <dbReference type="Proteomes" id="UP001501736"/>
    </source>
</evidence>
<dbReference type="HAMAP" id="MF_01808">
    <property type="entry name" value="Recomb_XerC_XerD"/>
    <property type="match status" value="1"/>
</dbReference>
<organism evidence="13 14">
    <name type="scientific">Nesterenkonia halobia</name>
    <dbReference type="NCBI Taxonomy" id="37922"/>
    <lineage>
        <taxon>Bacteria</taxon>
        <taxon>Bacillati</taxon>
        <taxon>Actinomycetota</taxon>
        <taxon>Actinomycetes</taxon>
        <taxon>Micrococcales</taxon>
        <taxon>Micrococcaceae</taxon>
        <taxon>Nesterenkonia</taxon>
    </lineage>
</organism>
<keyword evidence="5 9" id="KW-0229">DNA integration</keyword>
<comment type="function">
    <text evidence="9">Site-specific tyrosine recombinase, which acts by catalyzing the cutting and rejoining of the recombining DNA molecules. The XerC-XerD complex is essential to convert dimers of the bacterial chromosome into monomers to permit their segregation at cell division. It also contributes to the segregational stability of plasmids.</text>
</comment>
<dbReference type="Gene3D" id="1.10.150.130">
    <property type="match status" value="1"/>
</dbReference>
<feature type="compositionally biased region" description="Acidic residues" evidence="10">
    <location>
        <begin position="11"/>
        <end position="25"/>
    </location>
</feature>
<evidence type="ECO:0000256" key="1">
    <source>
        <dbReference type="ARBA" id="ARBA00004496"/>
    </source>
</evidence>
<evidence type="ECO:0000259" key="11">
    <source>
        <dbReference type="PROSITE" id="PS51898"/>
    </source>
</evidence>
<dbReference type="Pfam" id="PF00589">
    <property type="entry name" value="Phage_integrase"/>
    <property type="match status" value="1"/>
</dbReference>
<feature type="active site" evidence="9">
    <location>
        <position position="202"/>
    </location>
</feature>
<evidence type="ECO:0000313" key="13">
    <source>
        <dbReference type="EMBL" id="GAA3283134.1"/>
    </source>
</evidence>
<keyword evidence="4 9" id="KW-0159">Chromosome partition</keyword>
<feature type="region of interest" description="Disordered" evidence="10">
    <location>
        <begin position="1"/>
        <end position="25"/>
    </location>
</feature>
<feature type="compositionally biased region" description="Basic and acidic residues" evidence="10">
    <location>
        <begin position="1"/>
        <end position="10"/>
    </location>
</feature>
<protein>
    <recommendedName>
        <fullName evidence="9">Tyrosine recombinase XerC</fullName>
    </recommendedName>
</protein>
<dbReference type="SUPFAM" id="SSF56349">
    <property type="entry name" value="DNA breaking-rejoining enzymes"/>
    <property type="match status" value="1"/>
</dbReference>
<feature type="domain" description="Tyr recombinase" evidence="11">
    <location>
        <begin position="140"/>
        <end position="345"/>
    </location>
</feature>
<dbReference type="InterPro" id="IPR050090">
    <property type="entry name" value="Tyrosine_recombinase_XerCD"/>
</dbReference>
<reference evidence="14" key="1">
    <citation type="journal article" date="2019" name="Int. J. Syst. Evol. Microbiol.">
        <title>The Global Catalogue of Microorganisms (GCM) 10K type strain sequencing project: providing services to taxonomists for standard genome sequencing and annotation.</title>
        <authorList>
            <consortium name="The Broad Institute Genomics Platform"/>
            <consortium name="The Broad Institute Genome Sequencing Center for Infectious Disease"/>
            <person name="Wu L."/>
            <person name="Ma J."/>
        </authorList>
    </citation>
    <scope>NUCLEOTIDE SEQUENCE [LARGE SCALE GENOMIC DNA]</scope>
    <source>
        <strain evidence="14">JCM 11483</strain>
    </source>
</reference>
<keyword evidence="3 9" id="KW-0132">Cell division</keyword>
<evidence type="ECO:0000256" key="3">
    <source>
        <dbReference type="ARBA" id="ARBA00022618"/>
    </source>
</evidence>
<feature type="active site" evidence="9">
    <location>
        <position position="226"/>
    </location>
</feature>
<evidence type="ECO:0000256" key="5">
    <source>
        <dbReference type="ARBA" id="ARBA00022908"/>
    </source>
</evidence>
<keyword evidence="8 9" id="KW-0131">Cell cycle</keyword>
<feature type="active site" evidence="9">
    <location>
        <position position="323"/>
    </location>
</feature>
<feature type="active site" description="O-(3'-phospho-DNA)-tyrosine intermediate" evidence="9">
    <location>
        <position position="332"/>
    </location>
</feature>
<evidence type="ECO:0000256" key="4">
    <source>
        <dbReference type="ARBA" id="ARBA00022829"/>
    </source>
</evidence>
<dbReference type="PANTHER" id="PTHR30349:SF77">
    <property type="entry name" value="TYROSINE RECOMBINASE XERC"/>
    <property type="match status" value="1"/>
</dbReference>
<comment type="similarity">
    <text evidence="9">Belongs to the 'phage' integrase family. XerC subfamily.</text>
</comment>
<dbReference type="Proteomes" id="UP001501736">
    <property type="component" value="Unassembled WGS sequence"/>
</dbReference>
<feature type="region of interest" description="Disordered" evidence="10">
    <location>
        <begin position="147"/>
        <end position="177"/>
    </location>
</feature>
<feature type="active site" evidence="9">
    <location>
        <position position="300"/>
    </location>
</feature>
<keyword evidence="14" id="KW-1185">Reference proteome</keyword>
<keyword evidence="2 9" id="KW-0963">Cytoplasm</keyword>
<keyword evidence="6 9" id="KW-0238">DNA-binding</keyword>
<dbReference type="InterPro" id="IPR011010">
    <property type="entry name" value="DNA_brk_join_enz"/>
</dbReference>
<comment type="subcellular location">
    <subcellularLocation>
        <location evidence="1 9">Cytoplasm</location>
    </subcellularLocation>
</comment>
<evidence type="ECO:0000256" key="8">
    <source>
        <dbReference type="ARBA" id="ARBA00023306"/>
    </source>
</evidence>
<evidence type="ECO:0000256" key="10">
    <source>
        <dbReference type="SAM" id="MobiDB-lite"/>
    </source>
</evidence>
<gene>
    <name evidence="9" type="primary">xerC</name>
    <name evidence="13" type="ORF">GCM10020260_11410</name>
</gene>
<dbReference type="InterPro" id="IPR004107">
    <property type="entry name" value="Integrase_SAM-like_N"/>
</dbReference>
<dbReference type="PANTHER" id="PTHR30349">
    <property type="entry name" value="PHAGE INTEGRASE-RELATED"/>
    <property type="match status" value="1"/>
</dbReference>
<dbReference type="PROSITE" id="PS51900">
    <property type="entry name" value="CB"/>
    <property type="match status" value="1"/>
</dbReference>
<dbReference type="InterPro" id="IPR023009">
    <property type="entry name" value="Tyrosine_recombinase_XerC/XerD"/>
</dbReference>
<comment type="caution">
    <text evidence="13">The sequence shown here is derived from an EMBL/GenBank/DDBJ whole genome shotgun (WGS) entry which is preliminary data.</text>
</comment>
<keyword evidence="7 9" id="KW-0233">DNA recombination</keyword>
<dbReference type="SUPFAM" id="SSF47823">
    <property type="entry name" value="lambda integrase-like, N-terminal domain"/>
    <property type="match status" value="1"/>
</dbReference>
<name>A0ABP6RCY3_9MICC</name>
<dbReference type="InterPro" id="IPR002104">
    <property type="entry name" value="Integrase_catalytic"/>
</dbReference>
<dbReference type="InterPro" id="IPR013762">
    <property type="entry name" value="Integrase-like_cat_sf"/>
</dbReference>
<feature type="domain" description="Core-binding (CB)" evidence="12">
    <location>
        <begin position="26"/>
        <end position="107"/>
    </location>
</feature>
<evidence type="ECO:0000259" key="12">
    <source>
        <dbReference type="PROSITE" id="PS51900"/>
    </source>
</evidence>
<evidence type="ECO:0000256" key="6">
    <source>
        <dbReference type="ARBA" id="ARBA00023125"/>
    </source>
</evidence>
<dbReference type="Gene3D" id="1.10.443.10">
    <property type="entry name" value="Intergrase catalytic core"/>
    <property type="match status" value="1"/>
</dbReference>
<evidence type="ECO:0000256" key="7">
    <source>
        <dbReference type="ARBA" id="ARBA00023172"/>
    </source>
</evidence>
<comment type="subunit">
    <text evidence="9">Forms a cyclic heterotetrameric complex composed of two molecules of XerC and two molecules of XerD.</text>
</comment>
<evidence type="ECO:0000256" key="2">
    <source>
        <dbReference type="ARBA" id="ARBA00022490"/>
    </source>
</evidence>
<dbReference type="RefSeq" id="WP_344719131.1">
    <property type="nucleotide sequence ID" value="NZ_BAAAYG010000004.1"/>
</dbReference>
<dbReference type="EMBL" id="BAAAYG010000004">
    <property type="protein sequence ID" value="GAA3283134.1"/>
    <property type="molecule type" value="Genomic_DNA"/>
</dbReference>
<sequence length="351" mass="37921">MGERAERPAGAEEDDPLVEEDDPLVEEDDPLVEEFIAHLRLERGLSEHTIRSYAGDLRQLAGRVGGLRGLDLAEIRTWLADLHAGGASRATLNRKTASARTFTAWAHRRGHLATDPSVRLRTAPGGRHLPDVLQDRQIQALTDQLSDAAQIPAEPSTAEPSTPGPAPGESAPEEQAEPDPIARAMALRDAAMIELLYATGIRVSELVGLDRGSFEPERRMVRVLGKGDKERMVPYGIPAQHALDAWWEQGRPLLAVAESGAAAFLGRRGRRIDVRVVRRAVDAQLAALGTTAARGPHALRHSAATHLLDGGADLRAVQELLGHASLSTTQVYTHISVDGLRRGYGQAHPRA</sequence>
<accession>A0ABP6RCY3</accession>
<feature type="active site" evidence="9">
    <location>
        <position position="297"/>
    </location>
</feature>
<dbReference type="PROSITE" id="PS51898">
    <property type="entry name" value="TYR_RECOMBINASE"/>
    <property type="match status" value="1"/>
</dbReference>
<evidence type="ECO:0000256" key="9">
    <source>
        <dbReference type="HAMAP-Rule" id="MF_01808"/>
    </source>
</evidence>
<dbReference type="InterPro" id="IPR044068">
    <property type="entry name" value="CB"/>
</dbReference>
<dbReference type="InterPro" id="IPR010998">
    <property type="entry name" value="Integrase_recombinase_N"/>
</dbReference>